<dbReference type="EMBL" id="QGGU01000001">
    <property type="protein sequence ID" value="PWK54278.1"/>
    <property type="molecule type" value="Genomic_DNA"/>
</dbReference>
<reference evidence="1 2" key="1">
    <citation type="submission" date="2018-05" db="EMBL/GenBank/DDBJ databases">
        <title>Genomic Encyclopedia of Type Strains, Phase IV (KMG-IV): sequencing the most valuable type-strain genomes for metagenomic binning, comparative biology and taxonomic classification.</title>
        <authorList>
            <person name="Goeker M."/>
        </authorList>
    </citation>
    <scope>NUCLEOTIDE SEQUENCE [LARGE SCALE GENOMIC DNA]</scope>
    <source>
        <strain evidence="1 2">DSM 25350</strain>
    </source>
</reference>
<dbReference type="OrthoDB" id="6078963at2"/>
<name>A0A316G0E3_9GAMM</name>
<sequence length="229" mass="25361">MSSRLLLKLYPAIALSYFLISQSSVYSSDFSTGYSSRYITEGRENLNGNGIATLYADLQWQSPWSVIFWHGEAAGSDYDETNIALAYNTTFSSINAQVALNKVYTDNTPDDEEISVTLDTSWRGVTFSVNSVYSNYANGYFHSFSALYAISLSKSISLSPYLEIGFDNGYANDTYDGHSHNQIGLNAAYNLQDKLRIEASIAHSFAGEDVKVSGQGDISWFSLALNHQF</sequence>
<protein>
    <recommendedName>
        <fullName evidence="3">TIGR02001 family outer membrane protein</fullName>
    </recommendedName>
</protein>
<accession>A0A316G0E3</accession>
<gene>
    <name evidence="1" type="ORF">C8D97_101126</name>
</gene>
<evidence type="ECO:0008006" key="3">
    <source>
        <dbReference type="Google" id="ProtNLM"/>
    </source>
</evidence>
<evidence type="ECO:0000313" key="1">
    <source>
        <dbReference type="EMBL" id="PWK54278.1"/>
    </source>
</evidence>
<evidence type="ECO:0000313" key="2">
    <source>
        <dbReference type="Proteomes" id="UP000245790"/>
    </source>
</evidence>
<dbReference type="AlphaFoldDB" id="A0A316G0E3"/>
<proteinExistence type="predicted"/>
<comment type="caution">
    <text evidence="1">The sequence shown here is derived from an EMBL/GenBank/DDBJ whole genome shotgun (WGS) entry which is preliminary data.</text>
</comment>
<dbReference type="RefSeq" id="WP_109761402.1">
    <property type="nucleotide sequence ID" value="NZ_QGGU01000001.1"/>
</dbReference>
<organism evidence="1 2">
    <name type="scientific">Pleionea mediterranea</name>
    <dbReference type="NCBI Taxonomy" id="523701"/>
    <lineage>
        <taxon>Bacteria</taxon>
        <taxon>Pseudomonadati</taxon>
        <taxon>Pseudomonadota</taxon>
        <taxon>Gammaproteobacteria</taxon>
        <taxon>Oceanospirillales</taxon>
        <taxon>Pleioneaceae</taxon>
        <taxon>Pleionea</taxon>
    </lineage>
</organism>
<dbReference type="Proteomes" id="UP000245790">
    <property type="component" value="Unassembled WGS sequence"/>
</dbReference>
<keyword evidence="2" id="KW-1185">Reference proteome</keyword>